<evidence type="ECO:0000313" key="1">
    <source>
        <dbReference type="EMBL" id="NED95643.1"/>
    </source>
</evidence>
<dbReference type="AlphaFoldDB" id="A0A6N9YKX7"/>
<sequence length="46" mass="5370">MSFERRRPREVPVDPEITAELLAADEEARLEIAERGAELLDHLRRL</sequence>
<evidence type="ECO:0000313" key="2">
    <source>
        <dbReference type="Proteomes" id="UP000469185"/>
    </source>
</evidence>
<protein>
    <submittedName>
        <fullName evidence="1">Uncharacterized protein</fullName>
    </submittedName>
</protein>
<name>A0A6N9YKX7_9ACTN</name>
<keyword evidence="2" id="KW-1185">Reference proteome</keyword>
<accession>A0A6N9YKX7</accession>
<dbReference type="Proteomes" id="UP000469185">
    <property type="component" value="Unassembled WGS sequence"/>
</dbReference>
<dbReference type="EMBL" id="JAAGOB010000004">
    <property type="protein sequence ID" value="NED95643.1"/>
    <property type="molecule type" value="Genomic_DNA"/>
</dbReference>
<dbReference type="RefSeq" id="WP_163818396.1">
    <property type="nucleotide sequence ID" value="NZ_JAAGOB010000004.1"/>
</dbReference>
<comment type="caution">
    <text evidence="1">The sequence shown here is derived from an EMBL/GenBank/DDBJ whole genome shotgun (WGS) entry which is preliminary data.</text>
</comment>
<gene>
    <name evidence="1" type="ORF">G1H11_09995</name>
</gene>
<proteinExistence type="predicted"/>
<organism evidence="1 2">
    <name type="scientific">Phytoactinopolyspora alkaliphila</name>
    <dbReference type="NCBI Taxonomy" id="1783498"/>
    <lineage>
        <taxon>Bacteria</taxon>
        <taxon>Bacillati</taxon>
        <taxon>Actinomycetota</taxon>
        <taxon>Actinomycetes</taxon>
        <taxon>Jiangellales</taxon>
        <taxon>Jiangellaceae</taxon>
        <taxon>Phytoactinopolyspora</taxon>
    </lineage>
</organism>
<reference evidence="1 2" key="1">
    <citation type="submission" date="2020-02" db="EMBL/GenBank/DDBJ databases">
        <authorList>
            <person name="Li X.-J."/>
            <person name="Feng X.-M."/>
        </authorList>
    </citation>
    <scope>NUCLEOTIDE SEQUENCE [LARGE SCALE GENOMIC DNA]</scope>
    <source>
        <strain evidence="1 2">CGMCC 4.7225</strain>
    </source>
</reference>